<comment type="catalytic activity">
    <reaction evidence="7">
        <text>L-ornithine + H(+) = putrescine + CO2</text>
        <dbReference type="Rhea" id="RHEA:22964"/>
        <dbReference type="ChEBI" id="CHEBI:15378"/>
        <dbReference type="ChEBI" id="CHEBI:16526"/>
        <dbReference type="ChEBI" id="CHEBI:46911"/>
        <dbReference type="ChEBI" id="CHEBI:326268"/>
        <dbReference type="EC" id="4.1.1.17"/>
    </reaction>
</comment>
<dbReference type="Pfam" id="PF02784">
    <property type="entry name" value="Orn_Arg_deC_N"/>
    <property type="match status" value="1"/>
</dbReference>
<sequence length="396" mass="43437">MSVEGQRVLEGGKRPQQPKYADAAAMVAALKPGYPVYCVRPHVVKRAARDFLDAFDGRVLYATKCNPHPLILRALYDEGIRHFDTASLNEVAQVRELFRDAECYFMHPVKSRSAIRIADEVYNVEHFVIDTRDELHKVLDEAREEGLAIIVRLATPSAGAAYDLSAKFGAKPAEAVELLQEIKAEGARAGVGFHVGSQCANPRAFRTALKIVGEVIAAAGVDIAYLDVGGGFPTSYQGAEVPPLADFFAEIEEGLKEVKLRRDCVLMCEPGRALVADGMSLVTQVHLRKGDQLYINDGIYGSLSETVTARLRFPVRPIRPGRAFSDEMLDYTIYGPTCDSTDVLPVTLRLPADMTEGDWIEFGRIGAYSNALATRFNGFFPDAYVVVEDEAMAIDG</sequence>
<evidence type="ECO:0000256" key="4">
    <source>
        <dbReference type="ARBA" id="ARBA00023239"/>
    </source>
</evidence>
<dbReference type="EMBL" id="NOXS01000025">
    <property type="protein sequence ID" value="OYQ20942.1"/>
    <property type="molecule type" value="Genomic_DNA"/>
</dbReference>
<dbReference type="PANTHER" id="PTHR11482">
    <property type="entry name" value="ARGININE/DIAMINOPIMELATE/ORNITHINE DECARBOXYLASE"/>
    <property type="match status" value="1"/>
</dbReference>
<dbReference type="SUPFAM" id="SSF51419">
    <property type="entry name" value="PLP-binding barrel"/>
    <property type="match status" value="1"/>
</dbReference>
<keyword evidence="13" id="KW-1185">Reference proteome</keyword>
<evidence type="ECO:0000256" key="9">
    <source>
        <dbReference type="RuleBase" id="RU003737"/>
    </source>
</evidence>
<dbReference type="EC" id="4.1.1.17" evidence="6"/>
<accession>A0A255XVL0</accession>
<dbReference type="CDD" id="cd00622">
    <property type="entry name" value="PLPDE_III_ODC"/>
    <property type="match status" value="1"/>
</dbReference>
<dbReference type="InterPro" id="IPR022644">
    <property type="entry name" value="De-COase2_N"/>
</dbReference>
<dbReference type="OrthoDB" id="9802147at2"/>
<reference evidence="12 13" key="1">
    <citation type="submission" date="2017-07" db="EMBL/GenBank/DDBJ databases">
        <title>Elstera cyanobacteriorum sp. nov., a novel bacterium isolated from cyanobacterial aggregates in a eutrophic lake.</title>
        <authorList>
            <person name="Cai H."/>
        </authorList>
    </citation>
    <scope>NUCLEOTIDE SEQUENCE [LARGE SCALE GENOMIC DNA]</scope>
    <source>
        <strain evidence="12 13">TH019</strain>
    </source>
</reference>
<dbReference type="AlphaFoldDB" id="A0A255XVL0"/>
<dbReference type="Gene3D" id="3.20.20.10">
    <property type="entry name" value="Alanine racemase"/>
    <property type="match status" value="1"/>
</dbReference>
<feature type="domain" description="Orn/DAP/Arg decarboxylase 2 C-terminal" evidence="10">
    <location>
        <begin position="278"/>
        <end position="366"/>
    </location>
</feature>
<dbReference type="PANTHER" id="PTHR11482:SF6">
    <property type="entry name" value="ORNITHINE DECARBOXYLASE 1-RELATED"/>
    <property type="match status" value="1"/>
</dbReference>
<dbReference type="Proteomes" id="UP000216361">
    <property type="component" value="Unassembled WGS sequence"/>
</dbReference>
<comment type="pathway">
    <text evidence="5">Amine and polyamine biosynthesis; putrescine biosynthesis via L-ornithine pathway; putrescine from L-ornithine: step 1/1.</text>
</comment>
<dbReference type="InterPro" id="IPR022653">
    <property type="entry name" value="De-COase2_pyr-phos_BS"/>
</dbReference>
<dbReference type="PROSITE" id="PS00879">
    <property type="entry name" value="ODR_DC_2_2"/>
    <property type="match status" value="1"/>
</dbReference>
<dbReference type="RefSeq" id="WP_094407524.1">
    <property type="nucleotide sequence ID" value="NZ_BMJZ01000007.1"/>
</dbReference>
<evidence type="ECO:0000256" key="7">
    <source>
        <dbReference type="ARBA" id="ARBA00049127"/>
    </source>
</evidence>
<dbReference type="InterPro" id="IPR009006">
    <property type="entry name" value="Ala_racemase/Decarboxylase_C"/>
</dbReference>
<comment type="cofactor">
    <cofactor evidence="1 8">
        <name>pyridoxal 5'-phosphate</name>
        <dbReference type="ChEBI" id="CHEBI:597326"/>
    </cofactor>
</comment>
<keyword evidence="4" id="KW-0456">Lyase</keyword>
<dbReference type="FunFam" id="3.20.20.10:FF:000008">
    <property type="entry name" value="Ornithine decarboxylase"/>
    <property type="match status" value="1"/>
</dbReference>
<evidence type="ECO:0000256" key="6">
    <source>
        <dbReference type="ARBA" id="ARBA00034138"/>
    </source>
</evidence>
<proteinExistence type="inferred from homology"/>
<dbReference type="InterPro" id="IPR029066">
    <property type="entry name" value="PLP-binding_barrel"/>
</dbReference>
<comment type="similarity">
    <text evidence="2 9">Belongs to the Orn/Lys/Arg decarboxylase class-II family.</text>
</comment>
<name>A0A255XVL0_9PROT</name>
<evidence type="ECO:0000259" key="10">
    <source>
        <dbReference type="Pfam" id="PF00278"/>
    </source>
</evidence>
<evidence type="ECO:0000259" key="11">
    <source>
        <dbReference type="Pfam" id="PF02784"/>
    </source>
</evidence>
<dbReference type="InterPro" id="IPR002433">
    <property type="entry name" value="Orn_de-COase"/>
</dbReference>
<gene>
    <name evidence="12" type="ORF">CHR90_03120</name>
</gene>
<dbReference type="PRINTS" id="PR01179">
    <property type="entry name" value="ODADCRBXLASE"/>
</dbReference>
<keyword evidence="3 8" id="KW-0663">Pyridoxal phosphate</keyword>
<comment type="caution">
    <text evidence="12">The sequence shown here is derived from an EMBL/GenBank/DDBJ whole genome shotgun (WGS) entry which is preliminary data.</text>
</comment>
<evidence type="ECO:0000313" key="12">
    <source>
        <dbReference type="EMBL" id="OYQ20942.1"/>
    </source>
</evidence>
<dbReference type="Gene3D" id="2.40.37.10">
    <property type="entry name" value="Lyase, Ornithine Decarboxylase, Chain A, domain 1"/>
    <property type="match status" value="1"/>
</dbReference>
<evidence type="ECO:0000256" key="1">
    <source>
        <dbReference type="ARBA" id="ARBA00001933"/>
    </source>
</evidence>
<feature type="active site" description="Proton donor" evidence="8">
    <location>
        <position position="338"/>
    </location>
</feature>
<protein>
    <recommendedName>
        <fullName evidence="6">ornithine decarboxylase</fullName>
        <ecNumber evidence="6">4.1.1.17</ecNumber>
    </recommendedName>
</protein>
<feature type="domain" description="Orn/DAP/Arg decarboxylase 2 N-terminal" evidence="11">
    <location>
        <begin position="44"/>
        <end position="276"/>
    </location>
</feature>
<organism evidence="12 13">
    <name type="scientific">Elstera cyanobacteriorum</name>
    <dbReference type="NCBI Taxonomy" id="2022747"/>
    <lineage>
        <taxon>Bacteria</taxon>
        <taxon>Pseudomonadati</taxon>
        <taxon>Pseudomonadota</taxon>
        <taxon>Alphaproteobacteria</taxon>
        <taxon>Rhodospirillales</taxon>
        <taxon>Rhodospirillaceae</taxon>
        <taxon>Elstera</taxon>
    </lineage>
</organism>
<dbReference type="SUPFAM" id="SSF50621">
    <property type="entry name" value="Alanine racemase C-terminal domain-like"/>
    <property type="match status" value="1"/>
</dbReference>
<evidence type="ECO:0000256" key="2">
    <source>
        <dbReference type="ARBA" id="ARBA00008872"/>
    </source>
</evidence>
<feature type="modified residue" description="N6-(pyridoxal phosphate)lysine" evidence="8">
    <location>
        <position position="64"/>
    </location>
</feature>
<evidence type="ECO:0000256" key="3">
    <source>
        <dbReference type="ARBA" id="ARBA00022898"/>
    </source>
</evidence>
<dbReference type="PROSITE" id="PS00878">
    <property type="entry name" value="ODR_DC_2_1"/>
    <property type="match status" value="1"/>
</dbReference>
<evidence type="ECO:0000256" key="5">
    <source>
        <dbReference type="ARBA" id="ARBA00034115"/>
    </source>
</evidence>
<dbReference type="PRINTS" id="PR01182">
    <property type="entry name" value="ORNDCRBXLASE"/>
</dbReference>
<dbReference type="GO" id="GO:0033387">
    <property type="term" value="P:putrescine biosynthetic process from arginine, via ornithine"/>
    <property type="evidence" value="ECO:0007669"/>
    <property type="project" value="TreeGrafter"/>
</dbReference>
<dbReference type="GO" id="GO:0005737">
    <property type="term" value="C:cytoplasm"/>
    <property type="evidence" value="ECO:0007669"/>
    <property type="project" value="TreeGrafter"/>
</dbReference>
<dbReference type="InterPro" id="IPR022643">
    <property type="entry name" value="De-COase2_C"/>
</dbReference>
<dbReference type="Pfam" id="PF00278">
    <property type="entry name" value="Orn_DAP_Arg_deC"/>
    <property type="match status" value="1"/>
</dbReference>
<evidence type="ECO:0000313" key="13">
    <source>
        <dbReference type="Proteomes" id="UP000216361"/>
    </source>
</evidence>
<dbReference type="InterPro" id="IPR000183">
    <property type="entry name" value="Orn/DAP/Arg_de-COase"/>
</dbReference>
<dbReference type="InterPro" id="IPR022657">
    <property type="entry name" value="De-COase2_CS"/>
</dbReference>
<evidence type="ECO:0000256" key="8">
    <source>
        <dbReference type="PIRSR" id="PIRSR600183-50"/>
    </source>
</evidence>
<dbReference type="GO" id="GO:0004586">
    <property type="term" value="F:ornithine decarboxylase activity"/>
    <property type="evidence" value="ECO:0007669"/>
    <property type="project" value="UniProtKB-EC"/>
</dbReference>